<name>Q1ISE5_KORVE</name>
<dbReference type="InterPro" id="IPR051796">
    <property type="entry name" value="ISF_SsuE-like"/>
</dbReference>
<dbReference type="eggNOG" id="COG0431">
    <property type="taxonomic scope" value="Bacteria"/>
</dbReference>
<keyword evidence="5" id="KW-1185">Reference proteome</keyword>
<dbReference type="Gene3D" id="3.40.50.360">
    <property type="match status" value="1"/>
</dbReference>
<evidence type="ECO:0000256" key="2">
    <source>
        <dbReference type="ARBA" id="ARBA00022643"/>
    </source>
</evidence>
<keyword evidence="2" id="KW-0288">FMN</keyword>
<organism evidence="4 5">
    <name type="scientific">Koribacter versatilis (strain Ellin345)</name>
    <dbReference type="NCBI Taxonomy" id="204669"/>
    <lineage>
        <taxon>Bacteria</taxon>
        <taxon>Pseudomonadati</taxon>
        <taxon>Acidobacteriota</taxon>
        <taxon>Terriglobia</taxon>
        <taxon>Terriglobales</taxon>
        <taxon>Candidatus Korobacteraceae</taxon>
        <taxon>Candidatus Korobacter</taxon>
    </lineage>
</organism>
<dbReference type="OrthoDB" id="9805976at2"/>
<proteinExistence type="predicted"/>
<dbReference type="RefSeq" id="WP_011522007.1">
    <property type="nucleotide sequence ID" value="NC_008009.1"/>
</dbReference>
<evidence type="ECO:0000313" key="5">
    <source>
        <dbReference type="Proteomes" id="UP000002432"/>
    </source>
</evidence>
<evidence type="ECO:0000313" key="4">
    <source>
        <dbReference type="EMBL" id="ABF40205.1"/>
    </source>
</evidence>
<accession>Q1ISE5</accession>
<dbReference type="EnsemblBacteria" id="ABF40205">
    <property type="protein sequence ID" value="ABF40205"/>
    <property type="gene ID" value="Acid345_1202"/>
</dbReference>
<dbReference type="AlphaFoldDB" id="Q1ISE5"/>
<protein>
    <recommendedName>
        <fullName evidence="3">Flavodoxin-like fold domain-containing protein</fullName>
    </recommendedName>
</protein>
<dbReference type="SUPFAM" id="SSF52218">
    <property type="entry name" value="Flavoproteins"/>
    <property type="match status" value="1"/>
</dbReference>
<feature type="domain" description="Flavodoxin-like fold" evidence="3">
    <location>
        <begin position="5"/>
        <end position="166"/>
    </location>
</feature>
<evidence type="ECO:0000259" key="3">
    <source>
        <dbReference type="Pfam" id="PF02525"/>
    </source>
</evidence>
<dbReference type="HOGENOM" id="CLU_050993_7_1_0"/>
<reference evidence="4 5" key="1">
    <citation type="journal article" date="2009" name="Appl. Environ. Microbiol.">
        <title>Three genomes from the phylum Acidobacteria provide insight into the lifestyles of these microorganisms in soils.</title>
        <authorList>
            <person name="Ward N.L."/>
            <person name="Challacombe J.F."/>
            <person name="Janssen P.H."/>
            <person name="Henrissat B."/>
            <person name="Coutinho P.M."/>
            <person name="Wu M."/>
            <person name="Xie G."/>
            <person name="Haft D.H."/>
            <person name="Sait M."/>
            <person name="Badger J."/>
            <person name="Barabote R.D."/>
            <person name="Bradley B."/>
            <person name="Brettin T.S."/>
            <person name="Brinkac L.M."/>
            <person name="Bruce D."/>
            <person name="Creasy T."/>
            <person name="Daugherty S.C."/>
            <person name="Davidsen T.M."/>
            <person name="DeBoy R.T."/>
            <person name="Detter J.C."/>
            <person name="Dodson R.J."/>
            <person name="Durkin A.S."/>
            <person name="Ganapathy A."/>
            <person name="Gwinn-Giglio M."/>
            <person name="Han C.S."/>
            <person name="Khouri H."/>
            <person name="Kiss H."/>
            <person name="Kothari S.P."/>
            <person name="Madupu R."/>
            <person name="Nelson K.E."/>
            <person name="Nelson W.C."/>
            <person name="Paulsen I."/>
            <person name="Penn K."/>
            <person name="Ren Q."/>
            <person name="Rosovitz M.J."/>
            <person name="Selengut J.D."/>
            <person name="Shrivastava S."/>
            <person name="Sullivan S.A."/>
            <person name="Tapia R."/>
            <person name="Thompson L.S."/>
            <person name="Watkins K.L."/>
            <person name="Yang Q."/>
            <person name="Yu C."/>
            <person name="Zafar N."/>
            <person name="Zhou L."/>
            <person name="Kuske C.R."/>
        </authorList>
    </citation>
    <scope>NUCLEOTIDE SEQUENCE [LARGE SCALE GENOMIC DNA]</scope>
    <source>
        <strain evidence="4 5">Ellin345</strain>
    </source>
</reference>
<sequence>MSTRRILFLVASGRREGNTETLARHAASFLPAEVPQQWLHLDEFPLDRFEDIRHHTEKNTPWPIPEGNEKRFLDETLAATDIVFVTPLYWYSMPASAKLYLDHWSDWMRVPGAQFRKNMAGKTLWGVCVQSDNDPKGAELLIHTLRRSAEYMDMKWGGELIGSGSKPGDIRNDMRAMTAAEHFFAAVPHALSSAR</sequence>
<dbReference type="PANTHER" id="PTHR43278">
    <property type="entry name" value="NAD(P)H-DEPENDENT FMN-CONTAINING OXIDOREDUCTASE YWQN-RELATED"/>
    <property type="match status" value="1"/>
</dbReference>
<dbReference type="InterPro" id="IPR029039">
    <property type="entry name" value="Flavoprotein-like_sf"/>
</dbReference>
<dbReference type="KEGG" id="aba:Acid345_1202"/>
<dbReference type="InterPro" id="IPR003680">
    <property type="entry name" value="Flavodoxin_fold"/>
</dbReference>
<dbReference type="PANTHER" id="PTHR43278:SF4">
    <property type="entry name" value="NAD(P)H-DEPENDENT FMN-CONTAINING OXIDOREDUCTASE YWQN-RELATED"/>
    <property type="match status" value="1"/>
</dbReference>
<keyword evidence="1" id="KW-0285">Flavoprotein</keyword>
<gene>
    <name evidence="4" type="ordered locus">Acid345_1202</name>
</gene>
<dbReference type="Pfam" id="PF02525">
    <property type="entry name" value="Flavodoxin_2"/>
    <property type="match status" value="1"/>
</dbReference>
<dbReference type="EMBL" id="CP000360">
    <property type="protein sequence ID" value="ABF40205.1"/>
    <property type="molecule type" value="Genomic_DNA"/>
</dbReference>
<dbReference type="STRING" id="204669.Acid345_1202"/>
<evidence type="ECO:0000256" key="1">
    <source>
        <dbReference type="ARBA" id="ARBA00022630"/>
    </source>
</evidence>
<dbReference type="Proteomes" id="UP000002432">
    <property type="component" value="Chromosome"/>
</dbReference>